<evidence type="ECO:0000313" key="2">
    <source>
        <dbReference type="EMBL" id="SBT55392.1"/>
    </source>
</evidence>
<organism evidence="2 3">
    <name type="scientific">Plasmodium ovale wallikeri</name>
    <dbReference type="NCBI Taxonomy" id="864142"/>
    <lineage>
        <taxon>Eukaryota</taxon>
        <taxon>Sar</taxon>
        <taxon>Alveolata</taxon>
        <taxon>Apicomplexa</taxon>
        <taxon>Aconoidasida</taxon>
        <taxon>Haemosporida</taxon>
        <taxon>Plasmodiidae</taxon>
        <taxon>Plasmodium</taxon>
        <taxon>Plasmodium (Plasmodium)</taxon>
    </lineage>
</organism>
<protein>
    <submittedName>
        <fullName evidence="2">PIR Superfamily Protein</fullName>
    </submittedName>
</protein>
<feature type="compositionally biased region" description="Basic and acidic residues" evidence="1">
    <location>
        <begin position="168"/>
        <end position="181"/>
    </location>
</feature>
<accession>A0A1A9AFR7</accession>
<sequence>MPCKKQTDKYRFCINSHYYEVLLKDLKDEKVKKEEKCDNLSTIMTFSNNISAEDICQEFKFLHKSLRKNPKGETTVNDIFSYYDCDFLNFWLNDKLRKSVNNGLIKIKEFYKEIKNKDDQFFSKTNNLEEYLHVIDPNVLDNMKLLYKLYVNAVKIINIVYDKDYKPDERENEEQEIKSEESETQENQQQEKEELKPCSYYAEQLDENYKEAMNRCLNSNIDYYNALKFFKGSYNFLTEMKPDELNTCKSNKYSFFPYYDPVLERQRNTIKISSTLSVLSLALPLIYKYTPFGPFLRANINRVKNKWMNSDEYGSELSSIPTDVEDNISYNEEYNIGYSESN</sequence>
<dbReference type="Proteomes" id="UP000078555">
    <property type="component" value="Unassembled WGS sequence"/>
</dbReference>
<evidence type="ECO:0000256" key="1">
    <source>
        <dbReference type="SAM" id="MobiDB-lite"/>
    </source>
</evidence>
<feature type="region of interest" description="Disordered" evidence="1">
    <location>
        <begin position="168"/>
        <end position="195"/>
    </location>
</feature>
<proteinExistence type="predicted"/>
<dbReference type="EMBL" id="FLRD01000677">
    <property type="protein sequence ID" value="SBT55392.1"/>
    <property type="molecule type" value="Genomic_DNA"/>
</dbReference>
<name>A0A1A9AFR7_PLAOA</name>
<keyword evidence="3" id="KW-1185">Reference proteome</keyword>
<reference evidence="3" key="1">
    <citation type="submission" date="2016-05" db="EMBL/GenBank/DDBJ databases">
        <authorList>
            <person name="Naeem Raeece"/>
        </authorList>
    </citation>
    <scope>NUCLEOTIDE SEQUENCE [LARGE SCALE GENOMIC DNA]</scope>
</reference>
<dbReference type="AlphaFoldDB" id="A0A1A9AFR7"/>
<gene>
    <name evidence="2" type="ORF">POVWA1_069740</name>
</gene>
<evidence type="ECO:0000313" key="3">
    <source>
        <dbReference type="Proteomes" id="UP000078555"/>
    </source>
</evidence>